<dbReference type="Gene3D" id="3.40.980.10">
    <property type="entry name" value="MoaB/Mog-like domain"/>
    <property type="match status" value="1"/>
</dbReference>
<dbReference type="GO" id="GO:0046872">
    <property type="term" value="F:metal ion binding"/>
    <property type="evidence" value="ECO:0007669"/>
    <property type="project" value="UniProtKB-UniRule"/>
</dbReference>
<dbReference type="InterPro" id="IPR036688">
    <property type="entry name" value="MoeA_C_domain_IV_sf"/>
</dbReference>
<dbReference type="OMA" id="TEYQRGI"/>
<evidence type="ECO:0000313" key="5">
    <source>
        <dbReference type="EMBL" id="KFA66031.1"/>
    </source>
</evidence>
<dbReference type="AlphaFoldDB" id="A0A084QPZ6"/>
<dbReference type="InParanoid" id="A0A084QPZ6"/>
<dbReference type="InterPro" id="IPR038987">
    <property type="entry name" value="MoeA-like"/>
</dbReference>
<dbReference type="NCBIfam" id="TIGR00177">
    <property type="entry name" value="molyb_syn"/>
    <property type="match status" value="1"/>
</dbReference>
<evidence type="ECO:0000256" key="1">
    <source>
        <dbReference type="ARBA" id="ARBA00008339"/>
    </source>
</evidence>
<evidence type="ECO:0000256" key="2">
    <source>
        <dbReference type="ARBA" id="ARBA00012509"/>
    </source>
</evidence>
<comment type="pathway">
    <text evidence="3">Cofactor biosynthesis; molybdopterin biosynthesis.</text>
</comment>
<dbReference type="UniPathway" id="UPA00344"/>
<dbReference type="PANTHER" id="PTHR10192:SF30">
    <property type="entry name" value="MOLYBDOPTERIN ADENYLYLTRANSFERASE"/>
    <property type="match status" value="1"/>
</dbReference>
<reference evidence="5 6" key="1">
    <citation type="journal article" date="2014" name="BMC Genomics">
        <title>Comparative genome sequencing reveals chemotype-specific gene clusters in the toxigenic black mold Stachybotrys.</title>
        <authorList>
            <person name="Semeiks J."/>
            <person name="Borek D."/>
            <person name="Otwinowski Z."/>
            <person name="Grishin N.V."/>
        </authorList>
    </citation>
    <scope>NUCLEOTIDE SEQUENCE [LARGE SCALE GENOMIC DNA]</scope>
    <source>
        <strain evidence="5 6">IBT 40285</strain>
    </source>
</reference>
<keyword evidence="3" id="KW-0501">Molybdenum cofactor biosynthesis</keyword>
<protein>
    <recommendedName>
        <fullName evidence="2">molybdopterin adenylyltransferase</fullName>
        <ecNumber evidence="2">2.7.7.75</ecNumber>
    </recommendedName>
</protein>
<comment type="similarity">
    <text evidence="3">Belongs to the MoeA family.</text>
</comment>
<dbReference type="GO" id="GO:0061598">
    <property type="term" value="F:molybdopterin adenylyltransferase activity"/>
    <property type="evidence" value="ECO:0007669"/>
    <property type="project" value="UniProtKB-UniRule"/>
</dbReference>
<dbReference type="SUPFAM" id="SSF63882">
    <property type="entry name" value="MoeA N-terminal region -like"/>
    <property type="match status" value="1"/>
</dbReference>
<dbReference type="GO" id="GO:0006777">
    <property type="term" value="P:Mo-molybdopterin cofactor biosynthetic process"/>
    <property type="evidence" value="ECO:0007669"/>
    <property type="project" value="UniProtKB-UniRule"/>
</dbReference>
<dbReference type="InterPro" id="IPR005110">
    <property type="entry name" value="MoeA_linker/N"/>
</dbReference>
<comment type="catalytic activity">
    <reaction evidence="3">
        <text>molybdopterin + ATP + H(+) = adenylyl-molybdopterin + diphosphate</text>
        <dbReference type="Rhea" id="RHEA:31331"/>
        <dbReference type="ChEBI" id="CHEBI:15378"/>
        <dbReference type="ChEBI" id="CHEBI:30616"/>
        <dbReference type="ChEBI" id="CHEBI:33019"/>
        <dbReference type="ChEBI" id="CHEBI:58698"/>
        <dbReference type="ChEBI" id="CHEBI:62727"/>
    </reaction>
</comment>
<dbReference type="Gene3D" id="2.40.340.10">
    <property type="entry name" value="MoeA, C-terminal, domain IV"/>
    <property type="match status" value="1"/>
</dbReference>
<dbReference type="SUPFAM" id="SSF53218">
    <property type="entry name" value="Molybdenum cofactor biosynthesis proteins"/>
    <property type="match status" value="1"/>
</dbReference>
<dbReference type="Proteomes" id="UP000028524">
    <property type="component" value="Unassembled WGS sequence"/>
</dbReference>
<dbReference type="HOGENOM" id="CLU_010186_7_1_1"/>
<accession>A0A084QPZ6</accession>
<dbReference type="SMART" id="SM00852">
    <property type="entry name" value="MoCF_biosynth"/>
    <property type="match status" value="1"/>
</dbReference>
<organism evidence="5 6">
    <name type="scientific">Stachybotrys chlorohalonatus (strain IBT 40285)</name>
    <dbReference type="NCBI Taxonomy" id="1283841"/>
    <lineage>
        <taxon>Eukaryota</taxon>
        <taxon>Fungi</taxon>
        <taxon>Dikarya</taxon>
        <taxon>Ascomycota</taxon>
        <taxon>Pezizomycotina</taxon>
        <taxon>Sordariomycetes</taxon>
        <taxon>Hypocreomycetidae</taxon>
        <taxon>Hypocreales</taxon>
        <taxon>Stachybotryaceae</taxon>
        <taxon>Stachybotrys</taxon>
    </lineage>
</organism>
<comment type="catalytic activity">
    <reaction evidence="3">
        <text>adenylyl-molybdopterin + molybdate = Mo-molybdopterin + AMP + H(+)</text>
        <dbReference type="Rhea" id="RHEA:35047"/>
        <dbReference type="ChEBI" id="CHEBI:15378"/>
        <dbReference type="ChEBI" id="CHEBI:36264"/>
        <dbReference type="ChEBI" id="CHEBI:62727"/>
        <dbReference type="ChEBI" id="CHEBI:71302"/>
        <dbReference type="ChEBI" id="CHEBI:456215"/>
    </reaction>
</comment>
<comment type="cofactor">
    <cofactor evidence="3">
        <name>Mg(2+)</name>
        <dbReference type="ChEBI" id="CHEBI:18420"/>
    </cofactor>
</comment>
<keyword evidence="3" id="KW-0460">Magnesium</keyword>
<dbReference type="InterPro" id="IPR001453">
    <property type="entry name" value="MoaB/Mog_dom"/>
</dbReference>
<evidence type="ECO:0000256" key="3">
    <source>
        <dbReference type="RuleBase" id="RU365090"/>
    </source>
</evidence>
<comment type="function">
    <text evidence="3">Catalyzes two steps in the biosynthesis of the molybdenum cofactor. In the first step, molybdopterin is adenylated. Subsequently, molybdate is inserted into adenylated molybdopterin and AMP is released.</text>
</comment>
<evidence type="ECO:0000313" key="6">
    <source>
        <dbReference type="Proteomes" id="UP000028524"/>
    </source>
</evidence>
<dbReference type="PANTHER" id="PTHR10192">
    <property type="entry name" value="MOLYBDOPTERIN BIOSYNTHESIS PROTEIN"/>
    <property type="match status" value="1"/>
</dbReference>
<keyword evidence="3" id="KW-0808">Transferase</keyword>
<dbReference type="GO" id="GO:0061599">
    <property type="term" value="F:molybdopterin molybdotransferase activity"/>
    <property type="evidence" value="ECO:0007669"/>
    <property type="project" value="UniProtKB-UniRule"/>
</dbReference>
<dbReference type="InterPro" id="IPR036135">
    <property type="entry name" value="MoeA_linker/N_sf"/>
</dbReference>
<keyword evidence="6" id="KW-1185">Reference proteome</keyword>
<evidence type="ECO:0000259" key="4">
    <source>
        <dbReference type="SMART" id="SM00852"/>
    </source>
</evidence>
<proteinExistence type="inferred from homology"/>
<dbReference type="Gene3D" id="2.170.190.11">
    <property type="entry name" value="Molybdopterin biosynthesis moea protein, domain 3"/>
    <property type="match status" value="1"/>
</dbReference>
<dbReference type="STRING" id="1283841.A0A084QPZ6"/>
<keyword evidence="3" id="KW-0479">Metal-binding</keyword>
<comment type="similarity">
    <text evidence="1">In the C-terminal section; belongs to the MoeA family.</text>
</comment>
<dbReference type="EC" id="2.7.7.75" evidence="2"/>
<dbReference type="GO" id="GO:0005524">
    <property type="term" value="F:ATP binding"/>
    <property type="evidence" value="ECO:0007669"/>
    <property type="project" value="UniProtKB-UniRule"/>
</dbReference>
<keyword evidence="3" id="KW-0500">Molybdenum</keyword>
<gene>
    <name evidence="5" type="ORF">S40285_03678</name>
</gene>
<dbReference type="OrthoDB" id="6777263at2759"/>
<sequence length="414" mass="43610">MPSVTISYASALAKLHAAAEKVKSSLQPADCEEHIPLDHVVGRVAARDYYSPIATPEHDTSAMDGYAVRSEATRCASPSSPAVFRVRGTIAAGDDPSVALAKLGTDDVEDMEPCVEIMTGGRFPVCGPGARLDACVRVEDTAVVRAGHGHPDIGEDFPGPGTYIAITKPIQAQSNRRFAGEDIQENSLVLRAGQLINSSHLLALASVGISSLSVYSKPRVKIWSTGAEVTSGPAKVRDVNGLYLTAAARELGAEAAFIGALKDDIDCIARTIQDTLAKDPADVLITSGGVSIGKFDYIRDAVEKIGATIIFHGLAIRPGHPVLFALLPSPRGKVAFFGLPGNPGAAAACFRFLVAPYLHNLLNQAVEEPVAAQLECAQDGMGESDHVKRTSCDRDIFRPGTESMTGIGAFIAIR</sequence>
<dbReference type="Pfam" id="PF00994">
    <property type="entry name" value="MoCF_biosynth"/>
    <property type="match status" value="1"/>
</dbReference>
<name>A0A084QPZ6_STAC4</name>
<dbReference type="Gene3D" id="3.90.105.10">
    <property type="entry name" value="Molybdopterin biosynthesis moea protein, domain 2"/>
    <property type="match status" value="1"/>
</dbReference>
<dbReference type="InterPro" id="IPR036425">
    <property type="entry name" value="MoaB/Mog-like_dom_sf"/>
</dbReference>
<dbReference type="GO" id="GO:0005829">
    <property type="term" value="C:cytosol"/>
    <property type="evidence" value="ECO:0007669"/>
    <property type="project" value="TreeGrafter"/>
</dbReference>
<dbReference type="Pfam" id="PF03453">
    <property type="entry name" value="MoeA_N"/>
    <property type="match status" value="1"/>
</dbReference>
<feature type="domain" description="MoaB/Mog" evidence="4">
    <location>
        <begin position="221"/>
        <end position="360"/>
    </location>
</feature>
<dbReference type="CDD" id="cd00887">
    <property type="entry name" value="MoeA"/>
    <property type="match status" value="1"/>
</dbReference>
<dbReference type="EMBL" id="KL660504">
    <property type="protein sequence ID" value="KFA66031.1"/>
    <property type="molecule type" value="Genomic_DNA"/>
</dbReference>